<evidence type="ECO:0000313" key="2">
    <source>
        <dbReference type="Proteomes" id="UP000824533"/>
    </source>
</evidence>
<organism evidence="1 2">
    <name type="scientific">Dendrolimus kikuchii</name>
    <dbReference type="NCBI Taxonomy" id="765133"/>
    <lineage>
        <taxon>Eukaryota</taxon>
        <taxon>Metazoa</taxon>
        <taxon>Ecdysozoa</taxon>
        <taxon>Arthropoda</taxon>
        <taxon>Hexapoda</taxon>
        <taxon>Insecta</taxon>
        <taxon>Pterygota</taxon>
        <taxon>Neoptera</taxon>
        <taxon>Endopterygota</taxon>
        <taxon>Lepidoptera</taxon>
        <taxon>Glossata</taxon>
        <taxon>Ditrysia</taxon>
        <taxon>Bombycoidea</taxon>
        <taxon>Lasiocampidae</taxon>
        <taxon>Dendrolimus</taxon>
    </lineage>
</organism>
<evidence type="ECO:0000313" key="1">
    <source>
        <dbReference type="EMBL" id="KAJ0179168.1"/>
    </source>
</evidence>
<keyword evidence="2" id="KW-1185">Reference proteome</keyword>
<gene>
    <name evidence="1" type="ORF">K1T71_004880</name>
</gene>
<dbReference type="EMBL" id="CM034394">
    <property type="protein sequence ID" value="KAJ0179168.1"/>
    <property type="molecule type" value="Genomic_DNA"/>
</dbReference>
<reference evidence="1 2" key="1">
    <citation type="journal article" date="2021" name="Front. Genet.">
        <title>Chromosome-Level Genome Assembly Reveals Significant Gene Expansion in the Toll and IMD Signaling Pathways of Dendrolimus kikuchii.</title>
        <authorList>
            <person name="Zhou J."/>
            <person name="Wu P."/>
            <person name="Xiong Z."/>
            <person name="Liu N."/>
            <person name="Zhao N."/>
            <person name="Ji M."/>
            <person name="Qiu Y."/>
            <person name="Yang B."/>
        </authorList>
    </citation>
    <scope>NUCLEOTIDE SEQUENCE [LARGE SCALE GENOMIC DNA]</scope>
    <source>
        <strain evidence="1">Ann1</strain>
    </source>
</reference>
<sequence>MKSLIIILFTCELVVAIEQKLKDDILNSNLDQRVLQRIKPLLDADLALDQENLALLNRTAKTLGVSQESVDKLTSLVNKTEKVRLGPDDIERTKAYNAYEDGKGPKMDPKIRQVEESPDYASSVVLASDLLSLTSAVATVRETACREQGYKFLDGLLLKKRWALKMFDASAKSPQGLLFGSSYHLGNFDECIAIQDFDDNSATIEGQYCLATIIWPHEKTKVRTGRGETLRWAVCVPSSCSSNAVKSFVNSVLSYTVGNRTTVEVSERDCYRRRPLSIDDLDVAYLSLILLFVGILFLSTLFEMYTIYAGKKKESTTRELIISFSVINNMKKILSTKQHSAIGLDCVTGIKALAMVFILAGHACLFIASGPVMDAAAWDRLVREPANGFMLNNALLVDTFLLLSAFLFCRLLLIELDKRRGRLNIIPILMFRYIRVTPAYLIVILFYITWFPKLGEGPLWEDRLLLEQERCKASWWANILYINNYVNTDKICMFQSWYLSVDTQLFFVAPFFIYSLWRWRKFGPICLSVTLIISLIIPAVITYKEHLDPTLLFYAKEFTDIVSNFYFNDAYIKTHMKMTTYCMGLLIGYILHRIQSKNYQISGLIKTFAWIISIILGTVTTFSVTLFYQEWYQYNSIEAAAYISLHKLAWGIANGWLIIACATGNGGILGKLLTWRFLAPISRLTFCAYLVNGIVELYYVGQLRHPLHINFFTVMATAISHITLTFFLAIILCITFESPLHGIEKILLRKFAGSPRDTTKRELNESSRNTSQSKIES</sequence>
<accession>A0ACC1D5F9</accession>
<protein>
    <submittedName>
        <fullName evidence="1">Uncharacterized protein</fullName>
    </submittedName>
</protein>
<name>A0ACC1D5F9_9NEOP</name>
<proteinExistence type="predicted"/>
<dbReference type="Proteomes" id="UP000824533">
    <property type="component" value="Linkage Group LG08"/>
</dbReference>
<comment type="caution">
    <text evidence="1">The sequence shown here is derived from an EMBL/GenBank/DDBJ whole genome shotgun (WGS) entry which is preliminary data.</text>
</comment>